<dbReference type="Gene3D" id="1.10.10.10">
    <property type="entry name" value="Winged helix-like DNA-binding domain superfamily/Winged helix DNA-binding domain"/>
    <property type="match status" value="1"/>
</dbReference>
<dbReference type="InterPro" id="IPR000524">
    <property type="entry name" value="Tscrpt_reg_HTH_GntR"/>
</dbReference>
<feature type="region of interest" description="Disordered" evidence="4">
    <location>
        <begin position="1"/>
        <end position="24"/>
    </location>
</feature>
<dbReference type="PANTHER" id="PTHR43537:SF5">
    <property type="entry name" value="UXU OPERON TRANSCRIPTIONAL REGULATOR"/>
    <property type="match status" value="1"/>
</dbReference>
<sequence>MGPASASVAEGDDHQEGHSVVEKAWTVPRGQLPRHTARRIMSDLIDLDLRPGDSLADENTLQKHYDVARSTLRESLRLLTFLGAIKVQVGRSGGPRVAIPEPIVVGSALGMVVQSRGATLRTVFEARLAVEPAVAAMAANHRDERDLLVLDGSVTALQSAQQRVGPEFAEHAIAYTLRIGEAAHNPVLGAVVPALAAMTSAVPWRYPPGVRAELAEGVTATVEAIRRGNGTCAGAATREMLELLVVRLQVDQPSALNSPIRWSEVDETLHASH</sequence>
<accession>A0ABU7LBW4</accession>
<dbReference type="RefSeq" id="WP_330134242.1">
    <property type="nucleotide sequence ID" value="NZ_JAUTXY010000006.1"/>
</dbReference>
<dbReference type="SUPFAM" id="SSF46785">
    <property type="entry name" value="Winged helix' DNA-binding domain"/>
    <property type="match status" value="1"/>
</dbReference>
<dbReference type="Gene3D" id="1.20.120.530">
    <property type="entry name" value="GntR ligand-binding domain-like"/>
    <property type="match status" value="1"/>
</dbReference>
<evidence type="ECO:0000259" key="5">
    <source>
        <dbReference type="PROSITE" id="PS50949"/>
    </source>
</evidence>
<comment type="caution">
    <text evidence="6">The sequence shown here is derived from an EMBL/GenBank/DDBJ whole genome shotgun (WGS) entry which is preliminary data.</text>
</comment>
<dbReference type="PANTHER" id="PTHR43537">
    <property type="entry name" value="TRANSCRIPTIONAL REGULATOR, GNTR FAMILY"/>
    <property type="match status" value="1"/>
</dbReference>
<proteinExistence type="predicted"/>
<keyword evidence="3" id="KW-0804">Transcription</keyword>
<keyword evidence="2" id="KW-0238">DNA-binding</keyword>
<dbReference type="SUPFAM" id="SSF48008">
    <property type="entry name" value="GntR ligand-binding domain-like"/>
    <property type="match status" value="1"/>
</dbReference>
<dbReference type="Proteomes" id="UP001336020">
    <property type="component" value="Unassembled WGS sequence"/>
</dbReference>
<dbReference type="SMART" id="SM00345">
    <property type="entry name" value="HTH_GNTR"/>
    <property type="match status" value="1"/>
</dbReference>
<reference evidence="6 7" key="1">
    <citation type="submission" date="2023-07" db="EMBL/GenBank/DDBJ databases">
        <authorList>
            <person name="Girao M."/>
            <person name="Carvalho M.F."/>
        </authorList>
    </citation>
    <scope>NUCLEOTIDE SEQUENCE [LARGE SCALE GENOMIC DNA]</scope>
    <source>
        <strain evidence="6 7">YIM65754</strain>
    </source>
</reference>
<dbReference type="InterPro" id="IPR011711">
    <property type="entry name" value="GntR_C"/>
</dbReference>
<evidence type="ECO:0000313" key="7">
    <source>
        <dbReference type="Proteomes" id="UP001336020"/>
    </source>
</evidence>
<dbReference type="Pfam" id="PF07729">
    <property type="entry name" value="FCD"/>
    <property type="match status" value="1"/>
</dbReference>
<evidence type="ECO:0000256" key="4">
    <source>
        <dbReference type="SAM" id="MobiDB-lite"/>
    </source>
</evidence>
<organism evidence="6 7">
    <name type="scientific">Rhodococcus artemisiae</name>
    <dbReference type="NCBI Taxonomy" id="714159"/>
    <lineage>
        <taxon>Bacteria</taxon>
        <taxon>Bacillati</taxon>
        <taxon>Actinomycetota</taxon>
        <taxon>Actinomycetes</taxon>
        <taxon>Mycobacteriales</taxon>
        <taxon>Nocardiaceae</taxon>
        <taxon>Rhodococcus</taxon>
    </lineage>
</organism>
<evidence type="ECO:0000256" key="3">
    <source>
        <dbReference type="ARBA" id="ARBA00023163"/>
    </source>
</evidence>
<name>A0ABU7LBW4_9NOCA</name>
<evidence type="ECO:0000256" key="1">
    <source>
        <dbReference type="ARBA" id="ARBA00023015"/>
    </source>
</evidence>
<keyword evidence="1" id="KW-0805">Transcription regulation</keyword>
<gene>
    <name evidence="6" type="ORF">Q7514_15945</name>
</gene>
<dbReference type="InterPro" id="IPR036390">
    <property type="entry name" value="WH_DNA-bd_sf"/>
</dbReference>
<protein>
    <submittedName>
        <fullName evidence="6">FCD domain-containing protein</fullName>
    </submittedName>
</protein>
<feature type="compositionally biased region" description="Basic and acidic residues" evidence="4">
    <location>
        <begin position="11"/>
        <end position="21"/>
    </location>
</feature>
<evidence type="ECO:0000313" key="6">
    <source>
        <dbReference type="EMBL" id="MEE2059014.1"/>
    </source>
</evidence>
<dbReference type="InterPro" id="IPR036388">
    <property type="entry name" value="WH-like_DNA-bd_sf"/>
</dbReference>
<dbReference type="InterPro" id="IPR008920">
    <property type="entry name" value="TF_FadR/GntR_C"/>
</dbReference>
<dbReference type="EMBL" id="JAUTXY010000006">
    <property type="protein sequence ID" value="MEE2059014.1"/>
    <property type="molecule type" value="Genomic_DNA"/>
</dbReference>
<dbReference type="Pfam" id="PF00392">
    <property type="entry name" value="GntR"/>
    <property type="match status" value="1"/>
</dbReference>
<keyword evidence="7" id="KW-1185">Reference proteome</keyword>
<dbReference type="SMART" id="SM00895">
    <property type="entry name" value="FCD"/>
    <property type="match status" value="1"/>
</dbReference>
<dbReference type="PROSITE" id="PS50949">
    <property type="entry name" value="HTH_GNTR"/>
    <property type="match status" value="1"/>
</dbReference>
<evidence type="ECO:0000256" key="2">
    <source>
        <dbReference type="ARBA" id="ARBA00023125"/>
    </source>
</evidence>
<feature type="domain" description="HTH gntR-type" evidence="5">
    <location>
        <begin position="30"/>
        <end position="100"/>
    </location>
</feature>